<gene>
    <name evidence="2" type="ORF">H6G95_21785</name>
</gene>
<evidence type="ECO:0000313" key="2">
    <source>
        <dbReference type="EMBL" id="MBD2563200.1"/>
    </source>
</evidence>
<evidence type="ECO:0000313" key="3">
    <source>
        <dbReference type="Proteomes" id="UP000604661"/>
    </source>
</evidence>
<comment type="caution">
    <text evidence="2">The sequence shown here is derived from an EMBL/GenBank/DDBJ whole genome shotgun (WGS) entry which is preliminary data.</text>
</comment>
<dbReference type="EMBL" id="JACJTE010000027">
    <property type="protein sequence ID" value="MBD2563200.1"/>
    <property type="molecule type" value="Genomic_DNA"/>
</dbReference>
<keyword evidence="1" id="KW-0472">Membrane</keyword>
<dbReference type="RefSeq" id="WP_190895796.1">
    <property type="nucleotide sequence ID" value="NZ_JACJTE010000027.1"/>
</dbReference>
<protein>
    <submittedName>
        <fullName evidence="2">Uncharacterized protein</fullName>
    </submittedName>
</protein>
<feature type="transmembrane region" description="Helical" evidence="1">
    <location>
        <begin position="20"/>
        <end position="46"/>
    </location>
</feature>
<organism evidence="2 3">
    <name type="scientific">Nostoc linckia FACHB-391</name>
    <dbReference type="NCBI Taxonomy" id="2692906"/>
    <lineage>
        <taxon>Bacteria</taxon>
        <taxon>Bacillati</taxon>
        <taxon>Cyanobacteriota</taxon>
        <taxon>Cyanophyceae</taxon>
        <taxon>Nostocales</taxon>
        <taxon>Nostocaceae</taxon>
        <taxon>Nostoc</taxon>
    </lineage>
</organism>
<dbReference type="Proteomes" id="UP000604661">
    <property type="component" value="Unassembled WGS sequence"/>
</dbReference>
<accession>A0ABR8F2W3</accession>
<keyword evidence="3" id="KW-1185">Reference proteome</keyword>
<keyword evidence="1" id="KW-1133">Transmembrane helix</keyword>
<name>A0ABR8F2W3_NOSLI</name>
<sequence length="47" mass="5234">MQLFISSSKPGDMVLRSLFYFDGIAIAYSIEGEAFSGIAIAVFFYIF</sequence>
<keyword evidence="1" id="KW-0812">Transmembrane</keyword>
<reference evidence="2 3" key="1">
    <citation type="journal article" date="2020" name="ISME J.">
        <title>Comparative genomics reveals insights into cyanobacterial evolution and habitat adaptation.</title>
        <authorList>
            <person name="Chen M.Y."/>
            <person name="Teng W.K."/>
            <person name="Zhao L."/>
            <person name="Hu C.X."/>
            <person name="Zhou Y.K."/>
            <person name="Han B.P."/>
            <person name="Song L.R."/>
            <person name="Shu W.S."/>
        </authorList>
    </citation>
    <scope>NUCLEOTIDE SEQUENCE [LARGE SCALE GENOMIC DNA]</scope>
    <source>
        <strain evidence="2 3">FACHB-391</strain>
    </source>
</reference>
<proteinExistence type="predicted"/>
<evidence type="ECO:0000256" key="1">
    <source>
        <dbReference type="SAM" id="Phobius"/>
    </source>
</evidence>